<sequence>MPRRPPPTDKPSALDAPSEGVLIRAENGDVVTWDETGLTLRLSDKVLADLRQRLPLPAPRQDARALGDIDAWNLRDQDGWLFFDARFDPALGPRTYRRSHAGGDIVAAAPGPLLGLFAIGGQRRAGFISRPPLFAQHIVAPGDDIGAVGLEGTATAQSTAKLQSVPWSTRETLLAECLLQDRLAQGRALPLHLCRAETDGSTSVYDLPTGLAFANLLTAIDSGIAAARSLGTRLSVPAIAIDFGPEDRQCDAPTLAQGLRALMARLEAELIRRDIARPVFLLTAEAGTARDTTHPAIAAHATLSWRPGPHRLTIPAPGYMFEQTALGRPTDTARARMARMDAFALTEALARRDWHCPTFLLAEAMDNQIRVTAQAMGPLVLSDALSPGPALGFRLTGTTARITAVTLAEDDPKALILLTDACATGGTLHYAHGAEPSPGAAGLPPNRGGIRDDWKADDPAGGPPLHRWALPAILPVWGA</sequence>
<reference evidence="1 2" key="1">
    <citation type="submission" date="2023-04" db="EMBL/GenBank/DDBJ databases">
        <title>YMD61, complete Genome.</title>
        <authorList>
            <person name="Zhang J."/>
        </authorList>
    </citation>
    <scope>NUCLEOTIDE SEQUENCE [LARGE SCALE GENOMIC DNA]</scope>
    <source>
        <strain evidence="1 2">YMD61</strain>
    </source>
</reference>
<evidence type="ECO:0000313" key="2">
    <source>
        <dbReference type="Proteomes" id="UP001230978"/>
    </source>
</evidence>
<gene>
    <name evidence="1" type="ORF">QF092_02015</name>
</gene>
<dbReference type="EMBL" id="CP124535">
    <property type="protein sequence ID" value="WGV16614.1"/>
    <property type="molecule type" value="Genomic_DNA"/>
</dbReference>
<protein>
    <submittedName>
        <fullName evidence="1">Uncharacterized protein</fullName>
    </submittedName>
</protein>
<dbReference type="RefSeq" id="WP_281467140.1">
    <property type="nucleotide sequence ID" value="NZ_CP124535.1"/>
</dbReference>
<organism evidence="1 2">
    <name type="scientific">Fuscovulum ytuae</name>
    <dbReference type="NCBI Taxonomy" id="3042299"/>
    <lineage>
        <taxon>Bacteria</taxon>
        <taxon>Pseudomonadati</taxon>
        <taxon>Pseudomonadota</taxon>
        <taxon>Alphaproteobacteria</taxon>
        <taxon>Rhodobacterales</taxon>
        <taxon>Paracoccaceae</taxon>
        <taxon>Fuscovulum</taxon>
    </lineage>
</organism>
<keyword evidence="2" id="KW-1185">Reference proteome</keyword>
<proteinExistence type="predicted"/>
<accession>A0ABY8Q732</accession>
<evidence type="ECO:0000313" key="1">
    <source>
        <dbReference type="EMBL" id="WGV16614.1"/>
    </source>
</evidence>
<dbReference type="Proteomes" id="UP001230978">
    <property type="component" value="Chromosome"/>
</dbReference>
<name>A0ABY8Q732_9RHOB</name>